<evidence type="ECO:0000313" key="8">
    <source>
        <dbReference type="Proteomes" id="UP000005666"/>
    </source>
</evidence>
<dbReference type="AlphaFoldDB" id="G8BVN2"/>
<evidence type="ECO:0000313" key="7">
    <source>
        <dbReference type="EMBL" id="CCE63960.1"/>
    </source>
</evidence>
<dbReference type="InterPro" id="IPR051431">
    <property type="entry name" value="TFIID_subunit_9"/>
</dbReference>
<dbReference type="GO" id="GO:0016251">
    <property type="term" value="F:RNA polymerase II general transcription initiation factor activity"/>
    <property type="evidence" value="ECO:0007669"/>
    <property type="project" value="TreeGrafter"/>
</dbReference>
<dbReference type="GO" id="GO:0003713">
    <property type="term" value="F:transcription coactivator activity"/>
    <property type="evidence" value="ECO:0007669"/>
    <property type="project" value="TreeGrafter"/>
</dbReference>
<dbReference type="Gene3D" id="1.10.20.10">
    <property type="entry name" value="Histone, subunit A"/>
    <property type="match status" value="1"/>
</dbReference>
<keyword evidence="5" id="KW-0539">Nucleus</keyword>
<organism evidence="7 8">
    <name type="scientific">Tetrapisispora phaffii (strain ATCC 24235 / CBS 4417 / NBRC 1672 / NRRL Y-8282 / UCD 70-5)</name>
    <name type="common">Yeast</name>
    <name type="synonym">Fabospora phaffii</name>
    <dbReference type="NCBI Taxonomy" id="1071381"/>
    <lineage>
        <taxon>Eukaryota</taxon>
        <taxon>Fungi</taxon>
        <taxon>Dikarya</taxon>
        <taxon>Ascomycota</taxon>
        <taxon>Saccharomycotina</taxon>
        <taxon>Saccharomycetes</taxon>
        <taxon>Saccharomycetales</taxon>
        <taxon>Saccharomycetaceae</taxon>
        <taxon>Tetrapisispora</taxon>
    </lineage>
</organism>
<dbReference type="GO" id="GO:0005669">
    <property type="term" value="C:transcription factor TFIID complex"/>
    <property type="evidence" value="ECO:0007669"/>
    <property type="project" value="TreeGrafter"/>
</dbReference>
<dbReference type="HOGENOM" id="CLU_068315_3_0_1"/>
<dbReference type="CDD" id="cd07979">
    <property type="entry name" value="HFD_TAF9"/>
    <property type="match status" value="1"/>
</dbReference>
<dbReference type="InterPro" id="IPR003162">
    <property type="entry name" value="TFIID-31"/>
</dbReference>
<dbReference type="GO" id="GO:0000124">
    <property type="term" value="C:SAGA complex"/>
    <property type="evidence" value="ECO:0007669"/>
    <property type="project" value="TreeGrafter"/>
</dbReference>
<evidence type="ECO:0000256" key="6">
    <source>
        <dbReference type="SAM" id="MobiDB-lite"/>
    </source>
</evidence>
<feature type="region of interest" description="Disordered" evidence="6">
    <location>
        <begin position="1"/>
        <end position="48"/>
    </location>
</feature>
<dbReference type="SUPFAM" id="SSF47113">
    <property type="entry name" value="Histone-fold"/>
    <property type="match status" value="1"/>
</dbReference>
<dbReference type="GeneID" id="11535816"/>
<evidence type="ECO:0008006" key="9">
    <source>
        <dbReference type="Google" id="ProtNLM"/>
    </source>
</evidence>
<feature type="compositionally biased region" description="Polar residues" evidence="6">
    <location>
        <begin position="25"/>
        <end position="44"/>
    </location>
</feature>
<feature type="region of interest" description="Disordered" evidence="6">
    <location>
        <begin position="154"/>
        <end position="182"/>
    </location>
</feature>
<keyword evidence="3" id="KW-0805">Transcription regulation</keyword>
<proteinExistence type="inferred from homology"/>
<dbReference type="GO" id="GO:0046982">
    <property type="term" value="F:protein heterodimerization activity"/>
    <property type="evidence" value="ECO:0007669"/>
    <property type="project" value="InterPro"/>
</dbReference>
<sequence>MVENSNVVEDSKNAGAAPDGLPVQNGANTDSGVDAVTGNSSSVTGADVPVKPAKLAKLANSNTTTPSAPAPGAGAGASASANLAATNVVVNTSSQEDIPRDVRLLHLLLASQSIHQYEDQVPLQLMDFAYRYTQEVLKDAIVYNDYAGNNPGNHAMTSDGASSTAATGQSGKNATAQSNANNSKTGLTVEDIRLAIAARTQYQFKPTAPKELLLQLASERNKKPLPQVIGSWGIRLPPEKYCLTAKDWKLDEEKN</sequence>
<gene>
    <name evidence="7" type="primary">TPHA0G01230</name>
    <name evidence="7" type="ordered locus">TPHA_0G01230</name>
</gene>
<dbReference type="Proteomes" id="UP000005666">
    <property type="component" value="Chromosome 7"/>
</dbReference>
<keyword evidence="4" id="KW-0804">Transcription</keyword>
<dbReference type="PANTHER" id="PTHR48068:SF4">
    <property type="entry name" value="TATA-BOX BINDING PROTEIN ASSOCIATED FACTOR 9"/>
    <property type="match status" value="1"/>
</dbReference>
<dbReference type="PANTHER" id="PTHR48068">
    <property type="entry name" value="TAF9 RNA POLYMERASE II, TATA BOX-BINDING PROTEIN (TBP)-ASSOCIATED FACTOR"/>
    <property type="match status" value="1"/>
</dbReference>
<dbReference type="KEGG" id="tpf:TPHA_0G01230"/>
<comment type="similarity">
    <text evidence="2">Belongs to the TAF9 family.</text>
</comment>
<evidence type="ECO:0000256" key="1">
    <source>
        <dbReference type="ARBA" id="ARBA00004123"/>
    </source>
</evidence>
<evidence type="ECO:0000256" key="2">
    <source>
        <dbReference type="ARBA" id="ARBA00007646"/>
    </source>
</evidence>
<evidence type="ECO:0000256" key="3">
    <source>
        <dbReference type="ARBA" id="ARBA00023015"/>
    </source>
</evidence>
<dbReference type="eggNOG" id="KOG3334">
    <property type="taxonomic scope" value="Eukaryota"/>
</dbReference>
<dbReference type="RefSeq" id="XP_003686394.1">
    <property type="nucleotide sequence ID" value="XM_003686346.1"/>
</dbReference>
<dbReference type="OMA" id="CITAKEW"/>
<name>G8BVN2_TETPH</name>
<dbReference type="GO" id="GO:0051123">
    <property type="term" value="P:RNA polymerase II preinitiation complex assembly"/>
    <property type="evidence" value="ECO:0007669"/>
    <property type="project" value="TreeGrafter"/>
</dbReference>
<dbReference type="EMBL" id="HE612862">
    <property type="protein sequence ID" value="CCE63960.1"/>
    <property type="molecule type" value="Genomic_DNA"/>
</dbReference>
<reference evidence="7 8" key="1">
    <citation type="journal article" date="2011" name="Proc. Natl. Acad. Sci. U.S.A.">
        <title>Evolutionary erosion of yeast sex chromosomes by mating-type switching accidents.</title>
        <authorList>
            <person name="Gordon J.L."/>
            <person name="Armisen D."/>
            <person name="Proux-Wera E."/>
            <person name="Oheigeartaigh S.S."/>
            <person name="Byrne K.P."/>
            <person name="Wolfe K.H."/>
        </authorList>
    </citation>
    <scope>NUCLEOTIDE SEQUENCE [LARGE SCALE GENOMIC DNA]</scope>
    <source>
        <strain evidence="8">ATCC 24235 / CBS 4417 / NBRC 1672 / NRRL Y-8282 / UCD 70-5</strain>
    </source>
</reference>
<dbReference type="STRING" id="1071381.G8BVN2"/>
<dbReference type="InterPro" id="IPR009072">
    <property type="entry name" value="Histone-fold"/>
</dbReference>
<evidence type="ECO:0000256" key="5">
    <source>
        <dbReference type="ARBA" id="ARBA00023242"/>
    </source>
</evidence>
<protein>
    <recommendedName>
        <fullName evidence="9">Transcription initiation factor TFIID subunit 9</fullName>
    </recommendedName>
</protein>
<comment type="subcellular location">
    <subcellularLocation>
        <location evidence="1">Nucleus</location>
    </subcellularLocation>
</comment>
<keyword evidence="8" id="KW-1185">Reference proteome</keyword>
<dbReference type="OrthoDB" id="341924at2759"/>
<accession>G8BVN2</accession>
<dbReference type="Pfam" id="PF02291">
    <property type="entry name" value="TFIID-31kDa"/>
    <property type="match status" value="1"/>
</dbReference>
<evidence type="ECO:0000256" key="4">
    <source>
        <dbReference type="ARBA" id="ARBA00023163"/>
    </source>
</evidence>